<sequence length="295" mass="33270">MSATRTSAAVSIPHPHQPDTTLVGTLEHSGKTEGKKIALILHGSGGHKDYVYQKRLAQRLPVDSFRFDFRGCHESTGTWREGAIDADIEDIQVVVDFLKETYAYVVDIIVGHSRGSISAMHWLCTSPDAASVSAFVNVSSRYRLEKLLDTAVWLTEESRELLRTQGYYLWSTTVARKPVQLKVYDGDLERFMKLGDTSIVWTRFPKGVNVLTVHGLDDAIVPVYDATLWAQAYEQRHPGTHNLHLVEDCGHNFSKPGQRDALVAEITRWYELHRNEQLRTGVWRTVAPEDAKGKL</sequence>
<accession>A0A0D7BE93</accession>
<evidence type="ECO:0000313" key="3">
    <source>
        <dbReference type="EMBL" id="KIY68499.1"/>
    </source>
</evidence>
<evidence type="ECO:0000313" key="4">
    <source>
        <dbReference type="Proteomes" id="UP000054007"/>
    </source>
</evidence>
<gene>
    <name evidence="3" type="ORF">CYLTODRAFT_421534</name>
</gene>
<keyword evidence="3" id="KW-0378">Hydrolase</keyword>
<dbReference type="PANTHER" id="PTHR42886:SF53">
    <property type="entry name" value="ALPHA_BETA-HYDROLASES SUPERFAMILY PROTEIN"/>
    <property type="match status" value="1"/>
</dbReference>
<organism evidence="3 4">
    <name type="scientific">Cylindrobasidium torrendii FP15055 ss-10</name>
    <dbReference type="NCBI Taxonomy" id="1314674"/>
    <lineage>
        <taxon>Eukaryota</taxon>
        <taxon>Fungi</taxon>
        <taxon>Dikarya</taxon>
        <taxon>Basidiomycota</taxon>
        <taxon>Agaricomycotina</taxon>
        <taxon>Agaricomycetes</taxon>
        <taxon>Agaricomycetidae</taxon>
        <taxon>Agaricales</taxon>
        <taxon>Marasmiineae</taxon>
        <taxon>Physalacriaceae</taxon>
        <taxon>Cylindrobasidium</taxon>
    </lineage>
</organism>
<reference evidence="3 4" key="1">
    <citation type="journal article" date="2015" name="Fungal Genet. Biol.">
        <title>Evolution of novel wood decay mechanisms in Agaricales revealed by the genome sequences of Fistulina hepatica and Cylindrobasidium torrendii.</title>
        <authorList>
            <person name="Floudas D."/>
            <person name="Held B.W."/>
            <person name="Riley R."/>
            <person name="Nagy L.G."/>
            <person name="Koehler G."/>
            <person name="Ransdell A.S."/>
            <person name="Younus H."/>
            <person name="Chow J."/>
            <person name="Chiniquy J."/>
            <person name="Lipzen A."/>
            <person name="Tritt A."/>
            <person name="Sun H."/>
            <person name="Haridas S."/>
            <person name="LaButti K."/>
            <person name="Ohm R.A."/>
            <person name="Kues U."/>
            <person name="Blanchette R.A."/>
            <person name="Grigoriev I.V."/>
            <person name="Minto R.E."/>
            <person name="Hibbett D.S."/>
        </authorList>
    </citation>
    <scope>NUCLEOTIDE SEQUENCE [LARGE SCALE GENOMIC DNA]</scope>
    <source>
        <strain evidence="3 4">FP15055 ss-10</strain>
    </source>
</reference>
<dbReference type="Gene3D" id="3.40.50.1820">
    <property type="entry name" value="alpha/beta hydrolase"/>
    <property type="match status" value="1"/>
</dbReference>
<evidence type="ECO:0000256" key="1">
    <source>
        <dbReference type="SAM" id="MobiDB-lite"/>
    </source>
</evidence>
<dbReference type="PANTHER" id="PTHR42886">
    <property type="entry name" value="RE40534P-RELATED"/>
    <property type="match status" value="1"/>
</dbReference>
<dbReference type="STRING" id="1314674.A0A0D7BE93"/>
<dbReference type="EMBL" id="KN880501">
    <property type="protein sequence ID" value="KIY68499.1"/>
    <property type="molecule type" value="Genomic_DNA"/>
</dbReference>
<protein>
    <submittedName>
        <fullName evidence="3">Alpha/beta-hydrolase</fullName>
    </submittedName>
</protein>
<proteinExistence type="predicted"/>
<feature type="region of interest" description="Disordered" evidence="1">
    <location>
        <begin position="1"/>
        <end position="21"/>
    </location>
</feature>
<dbReference type="Pfam" id="PF12697">
    <property type="entry name" value="Abhydrolase_6"/>
    <property type="match status" value="1"/>
</dbReference>
<dbReference type="InterPro" id="IPR000073">
    <property type="entry name" value="AB_hydrolase_1"/>
</dbReference>
<dbReference type="OrthoDB" id="9988524at2759"/>
<evidence type="ECO:0000259" key="2">
    <source>
        <dbReference type="Pfam" id="PF12697"/>
    </source>
</evidence>
<dbReference type="Proteomes" id="UP000054007">
    <property type="component" value="Unassembled WGS sequence"/>
</dbReference>
<dbReference type="InterPro" id="IPR029058">
    <property type="entry name" value="AB_hydrolase_fold"/>
</dbReference>
<dbReference type="GO" id="GO:0016787">
    <property type="term" value="F:hydrolase activity"/>
    <property type="evidence" value="ECO:0007669"/>
    <property type="project" value="UniProtKB-KW"/>
</dbReference>
<keyword evidence="4" id="KW-1185">Reference proteome</keyword>
<dbReference type="SUPFAM" id="SSF53474">
    <property type="entry name" value="alpha/beta-Hydrolases"/>
    <property type="match status" value="1"/>
</dbReference>
<name>A0A0D7BE93_9AGAR</name>
<feature type="domain" description="AB hydrolase-1" evidence="2">
    <location>
        <begin position="39"/>
        <end position="253"/>
    </location>
</feature>
<dbReference type="AlphaFoldDB" id="A0A0D7BE93"/>